<dbReference type="EMBL" id="CM000638">
    <property type="protein sequence ID" value="EED96581.1"/>
    <property type="molecule type" value="Genomic_DNA"/>
</dbReference>
<evidence type="ECO:0000313" key="3">
    <source>
        <dbReference type="EMBL" id="EED96581.1"/>
    </source>
</evidence>
<dbReference type="SUPFAM" id="SSF52087">
    <property type="entry name" value="CRAL/TRIO domain"/>
    <property type="match status" value="1"/>
</dbReference>
<gene>
    <name evidence="3" type="ORF">THAPSDRAFT_1711</name>
</gene>
<dbReference type="eggNOG" id="KOG1471">
    <property type="taxonomic scope" value="Eukaryota"/>
</dbReference>
<dbReference type="Pfam" id="PF00650">
    <property type="entry name" value="CRAL_TRIO"/>
    <property type="match status" value="1"/>
</dbReference>
<dbReference type="PANTHER" id="PTHR23324:SF83">
    <property type="entry name" value="SEC14-LIKE PROTEIN 2"/>
    <property type="match status" value="1"/>
</dbReference>
<organism evidence="3 4">
    <name type="scientific">Thalassiosira pseudonana</name>
    <name type="common">Marine diatom</name>
    <name type="synonym">Cyclotella nana</name>
    <dbReference type="NCBI Taxonomy" id="35128"/>
    <lineage>
        <taxon>Eukaryota</taxon>
        <taxon>Sar</taxon>
        <taxon>Stramenopiles</taxon>
        <taxon>Ochrophyta</taxon>
        <taxon>Bacillariophyta</taxon>
        <taxon>Coscinodiscophyceae</taxon>
        <taxon>Thalassiosirophycidae</taxon>
        <taxon>Thalassiosirales</taxon>
        <taxon>Thalassiosiraceae</taxon>
        <taxon>Thalassiosira</taxon>
    </lineage>
</organism>
<evidence type="ECO:0000256" key="1">
    <source>
        <dbReference type="SAM" id="MobiDB-lite"/>
    </source>
</evidence>
<proteinExistence type="predicted"/>
<feature type="region of interest" description="Disordered" evidence="1">
    <location>
        <begin position="39"/>
        <end position="62"/>
    </location>
</feature>
<dbReference type="OMA" id="KTVECHY"/>
<dbReference type="PANTHER" id="PTHR23324">
    <property type="entry name" value="SEC14 RELATED PROTEIN"/>
    <property type="match status" value="1"/>
</dbReference>
<dbReference type="SUPFAM" id="SSF46938">
    <property type="entry name" value="CRAL/TRIO N-terminal domain"/>
    <property type="match status" value="1"/>
</dbReference>
<dbReference type="AlphaFoldDB" id="B8BRQ5"/>
<dbReference type="RefSeq" id="XP_002286940.1">
    <property type="nucleotide sequence ID" value="XM_002286904.1"/>
</dbReference>
<dbReference type="InterPro" id="IPR036273">
    <property type="entry name" value="CRAL/TRIO_N_dom_sf"/>
</dbReference>
<dbReference type="InterPro" id="IPR051064">
    <property type="entry name" value="SEC14/CRAL-TRIO_domain"/>
</dbReference>
<dbReference type="Gene3D" id="3.40.525.10">
    <property type="entry name" value="CRAL-TRIO lipid binding domain"/>
    <property type="match status" value="1"/>
</dbReference>
<dbReference type="SMART" id="SM00516">
    <property type="entry name" value="SEC14"/>
    <property type="match status" value="1"/>
</dbReference>
<keyword evidence="4" id="KW-1185">Reference proteome</keyword>
<evidence type="ECO:0000313" key="4">
    <source>
        <dbReference type="Proteomes" id="UP000001449"/>
    </source>
</evidence>
<dbReference type="CDD" id="cd00170">
    <property type="entry name" value="SEC14"/>
    <property type="match status" value="1"/>
</dbReference>
<dbReference type="GO" id="GO:0005737">
    <property type="term" value="C:cytoplasm"/>
    <property type="evidence" value="ECO:0000318"/>
    <property type="project" value="GO_Central"/>
</dbReference>
<dbReference type="InterPro" id="IPR001251">
    <property type="entry name" value="CRAL-TRIO_dom"/>
</dbReference>
<protein>
    <recommendedName>
        <fullName evidence="2">CRAL-TRIO domain-containing protein</fullName>
    </recommendedName>
</protein>
<reference evidence="3 4" key="2">
    <citation type="journal article" date="2008" name="Nature">
        <title>The Phaeodactylum genome reveals the evolutionary history of diatom genomes.</title>
        <authorList>
            <person name="Bowler C."/>
            <person name="Allen A.E."/>
            <person name="Badger J.H."/>
            <person name="Grimwood J."/>
            <person name="Jabbari K."/>
            <person name="Kuo A."/>
            <person name="Maheswari U."/>
            <person name="Martens C."/>
            <person name="Maumus F."/>
            <person name="Otillar R.P."/>
            <person name="Rayko E."/>
            <person name="Salamov A."/>
            <person name="Vandepoele K."/>
            <person name="Beszteri B."/>
            <person name="Gruber A."/>
            <person name="Heijde M."/>
            <person name="Katinka M."/>
            <person name="Mock T."/>
            <person name="Valentin K."/>
            <person name="Verret F."/>
            <person name="Berges J.A."/>
            <person name="Brownlee C."/>
            <person name="Cadoret J.P."/>
            <person name="Chiovitti A."/>
            <person name="Choi C.J."/>
            <person name="Coesel S."/>
            <person name="De Martino A."/>
            <person name="Detter J.C."/>
            <person name="Durkin C."/>
            <person name="Falciatore A."/>
            <person name="Fournet J."/>
            <person name="Haruta M."/>
            <person name="Huysman M.J."/>
            <person name="Jenkins B.D."/>
            <person name="Jiroutova K."/>
            <person name="Jorgensen R.E."/>
            <person name="Joubert Y."/>
            <person name="Kaplan A."/>
            <person name="Kroger N."/>
            <person name="Kroth P.G."/>
            <person name="La Roche J."/>
            <person name="Lindquist E."/>
            <person name="Lommer M."/>
            <person name="Martin-Jezequel V."/>
            <person name="Lopez P.J."/>
            <person name="Lucas S."/>
            <person name="Mangogna M."/>
            <person name="McGinnis K."/>
            <person name="Medlin L.K."/>
            <person name="Montsant A."/>
            <person name="Oudot-Le Secq M.P."/>
            <person name="Napoli C."/>
            <person name="Obornik M."/>
            <person name="Parker M.S."/>
            <person name="Petit J.L."/>
            <person name="Porcel B.M."/>
            <person name="Poulsen N."/>
            <person name="Robison M."/>
            <person name="Rychlewski L."/>
            <person name="Rynearson T.A."/>
            <person name="Schmutz J."/>
            <person name="Shapiro H."/>
            <person name="Siaut M."/>
            <person name="Stanley M."/>
            <person name="Sussman M.R."/>
            <person name="Taylor A.R."/>
            <person name="Vardi A."/>
            <person name="von Dassow P."/>
            <person name="Vyverman W."/>
            <person name="Willis A."/>
            <person name="Wyrwicz L.S."/>
            <person name="Rokhsar D.S."/>
            <person name="Weissenbach J."/>
            <person name="Armbrust E.V."/>
            <person name="Green B.R."/>
            <person name="Van de Peer Y."/>
            <person name="Grigoriev I.V."/>
        </authorList>
    </citation>
    <scope>NUCLEOTIDE SEQUENCE [LARGE SCALE GENOMIC DNA]</scope>
    <source>
        <strain evidence="3 4">CCMP1335</strain>
    </source>
</reference>
<dbReference type="HOGENOM" id="CLU_859170_0_0_1"/>
<reference evidence="3 4" key="1">
    <citation type="journal article" date="2004" name="Science">
        <title>The genome of the diatom Thalassiosira pseudonana: ecology, evolution, and metabolism.</title>
        <authorList>
            <person name="Armbrust E.V."/>
            <person name="Berges J.A."/>
            <person name="Bowler C."/>
            <person name="Green B.R."/>
            <person name="Martinez D."/>
            <person name="Putnam N.H."/>
            <person name="Zhou S."/>
            <person name="Allen A.E."/>
            <person name="Apt K.E."/>
            <person name="Bechner M."/>
            <person name="Brzezinski M.A."/>
            <person name="Chaal B.K."/>
            <person name="Chiovitti A."/>
            <person name="Davis A.K."/>
            <person name="Demarest M.S."/>
            <person name="Detter J.C."/>
            <person name="Glavina T."/>
            <person name="Goodstein D."/>
            <person name="Hadi M.Z."/>
            <person name="Hellsten U."/>
            <person name="Hildebrand M."/>
            <person name="Jenkins B.D."/>
            <person name="Jurka J."/>
            <person name="Kapitonov V.V."/>
            <person name="Kroger N."/>
            <person name="Lau W.W."/>
            <person name="Lane T.W."/>
            <person name="Larimer F.W."/>
            <person name="Lippmeier J.C."/>
            <person name="Lucas S."/>
            <person name="Medina M."/>
            <person name="Montsant A."/>
            <person name="Obornik M."/>
            <person name="Parker M.S."/>
            <person name="Palenik B."/>
            <person name="Pazour G.J."/>
            <person name="Richardson P.M."/>
            <person name="Rynearson T.A."/>
            <person name="Saito M.A."/>
            <person name="Schwartz D.C."/>
            <person name="Thamatrakoln K."/>
            <person name="Valentin K."/>
            <person name="Vardi A."/>
            <person name="Wilkerson F.P."/>
            <person name="Rokhsar D.S."/>
        </authorList>
    </citation>
    <scope>NUCLEOTIDE SEQUENCE [LARGE SCALE GENOMIC DNA]</scope>
    <source>
        <strain evidence="3 4">CCMP1335</strain>
    </source>
</reference>
<evidence type="ECO:0000259" key="2">
    <source>
        <dbReference type="PROSITE" id="PS50191"/>
    </source>
</evidence>
<dbReference type="KEGG" id="tps:THAPSDRAFT_1711"/>
<dbReference type="PROSITE" id="PS50191">
    <property type="entry name" value="CRAL_TRIO"/>
    <property type="match status" value="1"/>
</dbReference>
<dbReference type="InParanoid" id="B8BRQ5"/>
<dbReference type="PaxDb" id="35128-Thaps1711"/>
<sequence length="324" mass="37108">MNHLCGLSDLGDTLPDLTSSERDALSSFRRRYEAHYFDEEDSSTNATNDDSNEEKKEISTHSCTPILTQPAYEISSDELDESGLRPLDDVSLYRYLTADRLIDGSFDVEASYKRLLDALRFRKQHKCDNIVKNIATDTTPPTTTKCQRLRVGIWTGVDYHHRPVVFERLGEFFSSGNATKVSEEDWIESYLYFLEHHFRKMRESAMTSNQPVDRIVYYADFQGVVSSIMNRKIWKVIPLLKSLVKTVECHYPEIVSHITLFNVPRIASAAYKVVRAFLDPVTAGKIELYPGVPLERFRELIGDDVIPVEYGGRNEVDYPQTATD</sequence>
<accession>B8BRQ5</accession>
<feature type="domain" description="CRAL-TRIO" evidence="2">
    <location>
        <begin position="142"/>
        <end position="318"/>
    </location>
</feature>
<dbReference type="Proteomes" id="UP000001449">
    <property type="component" value="Chromosome 1"/>
</dbReference>
<dbReference type="InterPro" id="IPR036865">
    <property type="entry name" value="CRAL-TRIO_dom_sf"/>
</dbReference>
<dbReference type="GeneID" id="7445542"/>
<name>B8BRQ5_THAPS</name>